<comment type="similarity">
    <text evidence="1">Belongs to the sulfotransferase 1 family.</text>
</comment>
<dbReference type="PANTHER" id="PTHR11783">
    <property type="entry name" value="SULFOTRANSFERASE SULT"/>
    <property type="match status" value="1"/>
</dbReference>
<accession>A0A3N5DGX5</accession>
<dbReference type="EMBL" id="RPFZ01000001">
    <property type="protein sequence ID" value="RPF70922.1"/>
    <property type="molecule type" value="Genomic_DNA"/>
</dbReference>
<protein>
    <recommendedName>
        <fullName evidence="3">Sulfotransferase domain-containing protein</fullName>
    </recommendedName>
</protein>
<keyword evidence="2" id="KW-0808">Transferase</keyword>
<gene>
    <name evidence="4" type="ORF">EG799_04275</name>
</gene>
<dbReference type="Gene3D" id="3.40.50.300">
    <property type="entry name" value="P-loop containing nucleotide triphosphate hydrolases"/>
    <property type="match status" value="1"/>
</dbReference>
<organism evidence="4 5">
    <name type="scientific">Aurantiacibacter spongiae</name>
    <dbReference type="NCBI Taxonomy" id="2488860"/>
    <lineage>
        <taxon>Bacteria</taxon>
        <taxon>Pseudomonadati</taxon>
        <taxon>Pseudomonadota</taxon>
        <taxon>Alphaproteobacteria</taxon>
        <taxon>Sphingomonadales</taxon>
        <taxon>Erythrobacteraceae</taxon>
        <taxon>Aurantiacibacter</taxon>
    </lineage>
</organism>
<comment type="caution">
    <text evidence="4">The sequence shown here is derived from an EMBL/GenBank/DDBJ whole genome shotgun (WGS) entry which is preliminary data.</text>
</comment>
<feature type="domain" description="Sulfotransferase" evidence="3">
    <location>
        <begin position="35"/>
        <end position="304"/>
    </location>
</feature>
<sequence>MTGSSASRPGRSAVAGRVEMGVEGDGADNEYRISWLASFPKSGNTWTRILLTNLMATEPLDEETFAALPGSISSNRPGFDALTGLPSSDLTDDEIDLARPGLYRQLAAEADRHLFVKVHDGYHDCGDGRPLFPAEVSKGAVYLVRHPYDVAVSYASHQGHGDFDRAVKQINNPDHIMAGGAKSQLRQRTLGWKGHYRSWTSQHAIPVLVVRYEDMLTDTRKALASIADFLDLEEKNDPQRIAAAVERSSFEILRTREDRVGFSERPEKARRFFRSGRAGDGLAMLSERQRNAIWDVNGDVMEELGYDR</sequence>
<dbReference type="AlphaFoldDB" id="A0A3N5DGX5"/>
<dbReference type="InterPro" id="IPR000863">
    <property type="entry name" value="Sulfotransferase_dom"/>
</dbReference>
<evidence type="ECO:0000259" key="3">
    <source>
        <dbReference type="Pfam" id="PF00685"/>
    </source>
</evidence>
<reference evidence="4 5" key="1">
    <citation type="submission" date="2018-11" db="EMBL/GenBank/DDBJ databases">
        <title>Erythrobacter spongiae sp. nov., isolated from a marine sponge.</title>
        <authorList>
            <person name="Zhuang L."/>
            <person name="Luo L."/>
        </authorList>
    </citation>
    <scope>NUCLEOTIDE SEQUENCE [LARGE SCALE GENOMIC DNA]</scope>
    <source>
        <strain evidence="4 5">HN-E23</strain>
    </source>
</reference>
<evidence type="ECO:0000313" key="4">
    <source>
        <dbReference type="EMBL" id="RPF70922.1"/>
    </source>
</evidence>
<evidence type="ECO:0000313" key="5">
    <source>
        <dbReference type="Proteomes" id="UP000275232"/>
    </source>
</evidence>
<dbReference type="InterPro" id="IPR027417">
    <property type="entry name" value="P-loop_NTPase"/>
</dbReference>
<evidence type="ECO:0000256" key="2">
    <source>
        <dbReference type="ARBA" id="ARBA00022679"/>
    </source>
</evidence>
<dbReference type="Pfam" id="PF00685">
    <property type="entry name" value="Sulfotransfer_1"/>
    <property type="match status" value="1"/>
</dbReference>
<dbReference type="Proteomes" id="UP000275232">
    <property type="component" value="Unassembled WGS sequence"/>
</dbReference>
<name>A0A3N5DGX5_9SPHN</name>
<proteinExistence type="inferred from homology"/>
<dbReference type="SUPFAM" id="SSF52540">
    <property type="entry name" value="P-loop containing nucleoside triphosphate hydrolases"/>
    <property type="match status" value="1"/>
</dbReference>
<keyword evidence="5" id="KW-1185">Reference proteome</keyword>
<evidence type="ECO:0000256" key="1">
    <source>
        <dbReference type="ARBA" id="ARBA00005771"/>
    </source>
</evidence>
<dbReference type="GO" id="GO:0008146">
    <property type="term" value="F:sulfotransferase activity"/>
    <property type="evidence" value="ECO:0007669"/>
    <property type="project" value="InterPro"/>
</dbReference>